<feature type="compositionally biased region" description="Acidic residues" evidence="1">
    <location>
        <begin position="151"/>
        <end position="163"/>
    </location>
</feature>
<name>A0AAV7PVP1_PLEWA</name>
<dbReference type="Proteomes" id="UP001066276">
    <property type="component" value="Chromosome 7"/>
</dbReference>
<feature type="chain" id="PRO_5043753717" description="Transmembrane protein" evidence="3">
    <location>
        <begin position="23"/>
        <end position="232"/>
    </location>
</feature>
<evidence type="ECO:0000256" key="1">
    <source>
        <dbReference type="SAM" id="MobiDB-lite"/>
    </source>
</evidence>
<protein>
    <recommendedName>
        <fullName evidence="6">Transmembrane protein</fullName>
    </recommendedName>
</protein>
<evidence type="ECO:0000313" key="5">
    <source>
        <dbReference type="Proteomes" id="UP001066276"/>
    </source>
</evidence>
<comment type="caution">
    <text evidence="4">The sequence shown here is derived from an EMBL/GenBank/DDBJ whole genome shotgun (WGS) entry which is preliminary data.</text>
</comment>
<keyword evidence="2" id="KW-0472">Membrane</keyword>
<evidence type="ECO:0000313" key="4">
    <source>
        <dbReference type="EMBL" id="KAJ1132293.1"/>
    </source>
</evidence>
<sequence>MCGPSPLFVLMYFILHSIEIHSQRIRCPPSFTLSPLSWRHGNCLLSDRTSANTAHPARHSWRHNRAQFNWVIHRKRKVLQEFSSRRPCVVLLASRRMLLLHLLPAALLSLSVVVESFSLHSTPFPEMKTFAPVDEKTESIITSAAAGVPEDYNDASVDDDDSAAEGSAYGNEVKENKLKADMENEHRQKGTIIITCSVVASVVLLVSAILLLKHCKKTNDHGGYSLPSGTSA</sequence>
<feature type="region of interest" description="Disordered" evidence="1">
    <location>
        <begin position="151"/>
        <end position="170"/>
    </location>
</feature>
<keyword evidence="2" id="KW-0812">Transmembrane</keyword>
<gene>
    <name evidence="4" type="ORF">NDU88_010619</name>
</gene>
<feature type="transmembrane region" description="Helical" evidence="2">
    <location>
        <begin position="192"/>
        <end position="212"/>
    </location>
</feature>
<keyword evidence="2" id="KW-1133">Transmembrane helix</keyword>
<dbReference type="EMBL" id="JANPWB010000011">
    <property type="protein sequence ID" value="KAJ1132293.1"/>
    <property type="molecule type" value="Genomic_DNA"/>
</dbReference>
<proteinExistence type="predicted"/>
<keyword evidence="5" id="KW-1185">Reference proteome</keyword>
<dbReference type="AlphaFoldDB" id="A0AAV7PVP1"/>
<feature type="signal peptide" evidence="3">
    <location>
        <begin position="1"/>
        <end position="22"/>
    </location>
</feature>
<accession>A0AAV7PVP1</accession>
<evidence type="ECO:0000256" key="3">
    <source>
        <dbReference type="SAM" id="SignalP"/>
    </source>
</evidence>
<evidence type="ECO:0000256" key="2">
    <source>
        <dbReference type="SAM" id="Phobius"/>
    </source>
</evidence>
<keyword evidence="3" id="KW-0732">Signal</keyword>
<evidence type="ECO:0008006" key="6">
    <source>
        <dbReference type="Google" id="ProtNLM"/>
    </source>
</evidence>
<organism evidence="4 5">
    <name type="scientific">Pleurodeles waltl</name>
    <name type="common">Iberian ribbed newt</name>
    <dbReference type="NCBI Taxonomy" id="8319"/>
    <lineage>
        <taxon>Eukaryota</taxon>
        <taxon>Metazoa</taxon>
        <taxon>Chordata</taxon>
        <taxon>Craniata</taxon>
        <taxon>Vertebrata</taxon>
        <taxon>Euteleostomi</taxon>
        <taxon>Amphibia</taxon>
        <taxon>Batrachia</taxon>
        <taxon>Caudata</taxon>
        <taxon>Salamandroidea</taxon>
        <taxon>Salamandridae</taxon>
        <taxon>Pleurodelinae</taxon>
        <taxon>Pleurodeles</taxon>
    </lineage>
</organism>
<reference evidence="4" key="1">
    <citation type="journal article" date="2022" name="bioRxiv">
        <title>Sequencing and chromosome-scale assembly of the giantPleurodeles waltlgenome.</title>
        <authorList>
            <person name="Brown T."/>
            <person name="Elewa A."/>
            <person name="Iarovenko S."/>
            <person name="Subramanian E."/>
            <person name="Araus A.J."/>
            <person name="Petzold A."/>
            <person name="Susuki M."/>
            <person name="Suzuki K.-i.T."/>
            <person name="Hayashi T."/>
            <person name="Toyoda A."/>
            <person name="Oliveira C."/>
            <person name="Osipova E."/>
            <person name="Leigh N.D."/>
            <person name="Simon A."/>
            <person name="Yun M.H."/>
        </authorList>
    </citation>
    <scope>NUCLEOTIDE SEQUENCE</scope>
    <source>
        <strain evidence="4">20211129_DDA</strain>
        <tissue evidence="4">Liver</tissue>
    </source>
</reference>